<dbReference type="EMBL" id="RBZN01000067">
    <property type="protein sequence ID" value="RKQ13326.1"/>
    <property type="molecule type" value="Genomic_DNA"/>
</dbReference>
<feature type="signal peptide" evidence="1">
    <location>
        <begin position="1"/>
        <end position="27"/>
    </location>
</feature>
<gene>
    <name evidence="2" type="ORF">D8M03_16330</name>
</gene>
<dbReference type="OrthoDB" id="9812676at2"/>
<name>A0A494YTA0_9BACL</name>
<dbReference type="RefSeq" id="WP_121215862.1">
    <property type="nucleotide sequence ID" value="NZ_RBZN01000067.1"/>
</dbReference>
<dbReference type="SUPFAM" id="SSF69304">
    <property type="entry name" value="Tricorn protease N-terminal domain"/>
    <property type="match status" value="1"/>
</dbReference>
<sequence>MNKKLTKILMSFIMLLSLLVIPTFASAAQESGTLADLNVKFVPYELNESYIVGTKAPNVEIVYLNRKSNKQSSLKLSKMSKYTKVKDIKLVDQSIVFSTYETAGISEQNYRIMKFDIAKGTLSELVFNKSQITLQGASSTGLIYTVDNVIKGHELWYYDNKSKKKTKLEASVGSAHISGDIITYTVPSTSLMELNEAVYYVSAKNLKNKIRLPFDGEFVKTNGKYIAYWYNNSNLSTDRSVYIYNIATKETFDYSIVPEGDSVNQDIVFMGNIVIAWNTDNSHTKVKATQIYDLKTNEVLETDESLLPIAASKTEILFYDPISKGYLIYKH</sequence>
<dbReference type="AlphaFoldDB" id="A0A494YTA0"/>
<dbReference type="Proteomes" id="UP000272238">
    <property type="component" value="Unassembled WGS sequence"/>
</dbReference>
<evidence type="ECO:0000313" key="3">
    <source>
        <dbReference type="Proteomes" id="UP000272238"/>
    </source>
</evidence>
<comment type="caution">
    <text evidence="2">The sequence shown here is derived from an EMBL/GenBank/DDBJ whole genome shotgun (WGS) entry which is preliminary data.</text>
</comment>
<organism evidence="2 3">
    <name type="scientific">Ureibacillus endophyticus</name>
    <dbReference type="NCBI Taxonomy" id="1978490"/>
    <lineage>
        <taxon>Bacteria</taxon>
        <taxon>Bacillati</taxon>
        <taxon>Bacillota</taxon>
        <taxon>Bacilli</taxon>
        <taxon>Bacillales</taxon>
        <taxon>Caryophanaceae</taxon>
        <taxon>Ureibacillus</taxon>
    </lineage>
</organism>
<proteinExistence type="predicted"/>
<evidence type="ECO:0000256" key="1">
    <source>
        <dbReference type="SAM" id="SignalP"/>
    </source>
</evidence>
<keyword evidence="3" id="KW-1185">Reference proteome</keyword>
<protein>
    <submittedName>
        <fullName evidence="2">Uncharacterized protein</fullName>
    </submittedName>
</protein>
<reference evidence="2 3" key="1">
    <citation type="journal article" date="2016" name="Antonie Van Leeuwenhoek">
        <title>Lysinibacillus endophyticus sp. nov., an indole-3-acetic acid producing endophytic bacterium isolated from corn root (Zea mays cv. Xinken-5).</title>
        <authorList>
            <person name="Yu J."/>
            <person name="Guan X."/>
            <person name="Liu C."/>
            <person name="Xiang W."/>
            <person name="Yu Z."/>
            <person name="Liu X."/>
            <person name="Wang G."/>
        </authorList>
    </citation>
    <scope>NUCLEOTIDE SEQUENCE [LARGE SCALE GENOMIC DNA]</scope>
    <source>
        <strain evidence="2 3">DSM 100506</strain>
    </source>
</reference>
<feature type="chain" id="PRO_5019721988" evidence="1">
    <location>
        <begin position="28"/>
        <end position="331"/>
    </location>
</feature>
<accession>A0A494YTA0</accession>
<keyword evidence="1" id="KW-0732">Signal</keyword>
<evidence type="ECO:0000313" key="2">
    <source>
        <dbReference type="EMBL" id="RKQ13326.1"/>
    </source>
</evidence>